<keyword evidence="3" id="KW-1185">Reference proteome</keyword>
<protein>
    <submittedName>
        <fullName evidence="2">13807_t:CDS:1</fullName>
    </submittedName>
</protein>
<name>A0ABN7V2F0_GIGMA</name>
<comment type="caution">
    <text evidence="2">The sequence shown here is derived from an EMBL/GenBank/DDBJ whole genome shotgun (WGS) entry which is preliminary data.</text>
</comment>
<keyword evidence="1" id="KW-0472">Membrane</keyword>
<feature type="non-terminal residue" evidence="2">
    <location>
        <position position="1"/>
    </location>
</feature>
<evidence type="ECO:0000313" key="2">
    <source>
        <dbReference type="EMBL" id="CAG8721575.1"/>
    </source>
</evidence>
<organism evidence="2 3">
    <name type="scientific">Gigaspora margarita</name>
    <dbReference type="NCBI Taxonomy" id="4874"/>
    <lineage>
        <taxon>Eukaryota</taxon>
        <taxon>Fungi</taxon>
        <taxon>Fungi incertae sedis</taxon>
        <taxon>Mucoromycota</taxon>
        <taxon>Glomeromycotina</taxon>
        <taxon>Glomeromycetes</taxon>
        <taxon>Diversisporales</taxon>
        <taxon>Gigasporaceae</taxon>
        <taxon>Gigaspora</taxon>
    </lineage>
</organism>
<reference evidence="2 3" key="1">
    <citation type="submission" date="2021-06" db="EMBL/GenBank/DDBJ databases">
        <authorList>
            <person name="Kallberg Y."/>
            <person name="Tangrot J."/>
            <person name="Rosling A."/>
        </authorList>
    </citation>
    <scope>NUCLEOTIDE SEQUENCE [LARGE SCALE GENOMIC DNA]</scope>
    <source>
        <strain evidence="2 3">120-4 pot B 10/14</strain>
    </source>
</reference>
<keyword evidence="1" id="KW-0812">Transmembrane</keyword>
<sequence length="225" mass="25901">LCIGVHDELPSVNVTYKAANSQPIPGNYNCNNYINKTIYDPSQSKYIAAFSANYYVKSYTGCILSINITDPRYNISNQSDYMVMYAYDKEYDLNPRIGQFEQSLSLKNMYFFGQPRNDIAILSMLGIIGGIWSFAVALYIFLFGPGLISPWGFVQKSKLFKDQYEKDVLPFVFESDTSEDLNSSMQRRLNNLEKRIEFYDKFVIDNSLLTLAHKDEQSTIYNSEK</sequence>
<dbReference type="Proteomes" id="UP000789901">
    <property type="component" value="Unassembled WGS sequence"/>
</dbReference>
<dbReference type="EMBL" id="CAJVQB010008652">
    <property type="protein sequence ID" value="CAG8721575.1"/>
    <property type="molecule type" value="Genomic_DNA"/>
</dbReference>
<feature type="transmembrane region" description="Helical" evidence="1">
    <location>
        <begin position="119"/>
        <end position="142"/>
    </location>
</feature>
<evidence type="ECO:0000313" key="3">
    <source>
        <dbReference type="Proteomes" id="UP000789901"/>
    </source>
</evidence>
<evidence type="ECO:0000256" key="1">
    <source>
        <dbReference type="SAM" id="Phobius"/>
    </source>
</evidence>
<keyword evidence="1" id="KW-1133">Transmembrane helix</keyword>
<gene>
    <name evidence="2" type="ORF">GMARGA_LOCUS13569</name>
</gene>
<accession>A0ABN7V2F0</accession>
<proteinExistence type="predicted"/>